<dbReference type="Proteomes" id="UP000824201">
    <property type="component" value="Unassembled WGS sequence"/>
</dbReference>
<feature type="domain" description="ABC transmembrane type-2" evidence="10">
    <location>
        <begin position="57"/>
        <end position="281"/>
    </location>
</feature>
<evidence type="ECO:0000256" key="4">
    <source>
        <dbReference type="ARBA" id="ARBA00022475"/>
    </source>
</evidence>
<comment type="subcellular location">
    <subcellularLocation>
        <location evidence="1">Cell inner membrane</location>
        <topology evidence="1">Multi-pass membrane protein</topology>
    </subcellularLocation>
    <subcellularLocation>
        <location evidence="9">Cell membrane</location>
        <topology evidence="9">Multi-pass membrane protein</topology>
    </subcellularLocation>
</comment>
<sequence length="289" mass="33094">MDKKKEYVDLGKETWTMEIRPSTSFFQLNIKEILEYKDLIFLFVQRDFKTMYKQTILGPAWILIRPLLTTVVFTVVFGRIASISTDGVPDFLFYMAGNILWSYFSGCLQTTANAFLGNARLFGKVYFPRVVMPISVSLSKLITFGAQFLLLLLFVVWYQYRGGVQISWFCLVTPLVLLQLALLAIGTGMILASFTTKYRDLQVLVDFGIQLWMYATPVVYPMSEIPKQWQWIILLNPAAPAVECFRYGWLGSGTFPIMWFSIACVITVGIALLGMLLFNRTQRTFMDTV</sequence>
<keyword evidence="8 9" id="KW-0472">Membrane</keyword>
<evidence type="ECO:0000259" key="10">
    <source>
        <dbReference type="PROSITE" id="PS51012"/>
    </source>
</evidence>
<protein>
    <recommendedName>
        <fullName evidence="9">Transport permease protein</fullName>
    </recommendedName>
</protein>
<reference evidence="11" key="2">
    <citation type="journal article" date="2021" name="PeerJ">
        <title>Extensive microbial diversity within the chicken gut microbiome revealed by metagenomics and culture.</title>
        <authorList>
            <person name="Gilroy R."/>
            <person name="Ravi A."/>
            <person name="Getino M."/>
            <person name="Pursley I."/>
            <person name="Horton D.L."/>
            <person name="Alikhan N.F."/>
            <person name="Baker D."/>
            <person name="Gharbi K."/>
            <person name="Hall N."/>
            <person name="Watson M."/>
            <person name="Adriaenssens E.M."/>
            <person name="Foster-Nyarko E."/>
            <person name="Jarju S."/>
            <person name="Secka A."/>
            <person name="Antonio M."/>
            <person name="Oren A."/>
            <person name="Chaudhuri R.R."/>
            <person name="La Ragione R."/>
            <person name="Hildebrand F."/>
            <person name="Pallen M.J."/>
        </authorList>
    </citation>
    <scope>NUCLEOTIDE SEQUENCE</scope>
    <source>
        <strain evidence="11">ChiW13-3771</strain>
    </source>
</reference>
<gene>
    <name evidence="11" type="ORF">IAC96_07000</name>
</gene>
<dbReference type="InterPro" id="IPR047817">
    <property type="entry name" value="ABC2_TM_bact-type"/>
</dbReference>
<evidence type="ECO:0000256" key="3">
    <source>
        <dbReference type="ARBA" id="ARBA00022448"/>
    </source>
</evidence>
<evidence type="ECO:0000313" key="12">
    <source>
        <dbReference type="Proteomes" id="UP000824201"/>
    </source>
</evidence>
<evidence type="ECO:0000256" key="9">
    <source>
        <dbReference type="RuleBase" id="RU361157"/>
    </source>
</evidence>
<dbReference type="AlphaFoldDB" id="A0A9D1JDN6"/>
<evidence type="ECO:0000256" key="7">
    <source>
        <dbReference type="ARBA" id="ARBA00022989"/>
    </source>
</evidence>
<dbReference type="GO" id="GO:0140359">
    <property type="term" value="F:ABC-type transporter activity"/>
    <property type="evidence" value="ECO:0007669"/>
    <property type="project" value="InterPro"/>
</dbReference>
<dbReference type="GO" id="GO:0015920">
    <property type="term" value="P:lipopolysaccharide transport"/>
    <property type="evidence" value="ECO:0007669"/>
    <property type="project" value="TreeGrafter"/>
</dbReference>
<feature type="transmembrane region" description="Helical" evidence="9">
    <location>
        <begin position="56"/>
        <end position="80"/>
    </location>
</feature>
<comment type="caution">
    <text evidence="11">The sequence shown here is derived from an EMBL/GenBank/DDBJ whole genome shotgun (WGS) entry which is preliminary data.</text>
</comment>
<dbReference type="PROSITE" id="PS51012">
    <property type="entry name" value="ABC_TM2"/>
    <property type="match status" value="1"/>
</dbReference>
<proteinExistence type="inferred from homology"/>
<name>A0A9D1JDN6_9FIRM</name>
<keyword evidence="6 9" id="KW-0812">Transmembrane</keyword>
<feature type="transmembrane region" description="Helical" evidence="9">
    <location>
        <begin position="257"/>
        <end position="278"/>
    </location>
</feature>
<dbReference type="PANTHER" id="PTHR30413:SF8">
    <property type="entry name" value="TRANSPORT PERMEASE PROTEIN"/>
    <property type="match status" value="1"/>
</dbReference>
<evidence type="ECO:0000313" key="11">
    <source>
        <dbReference type="EMBL" id="HIR88681.1"/>
    </source>
</evidence>
<dbReference type="PANTHER" id="PTHR30413">
    <property type="entry name" value="INNER MEMBRANE TRANSPORT PERMEASE"/>
    <property type="match status" value="1"/>
</dbReference>
<feature type="transmembrane region" description="Helical" evidence="9">
    <location>
        <begin position="141"/>
        <end position="160"/>
    </location>
</feature>
<feature type="transmembrane region" description="Helical" evidence="9">
    <location>
        <begin position="100"/>
        <end position="121"/>
    </location>
</feature>
<accession>A0A9D1JDN6</accession>
<keyword evidence="7 9" id="KW-1133">Transmembrane helix</keyword>
<evidence type="ECO:0000256" key="1">
    <source>
        <dbReference type="ARBA" id="ARBA00004429"/>
    </source>
</evidence>
<keyword evidence="3 9" id="KW-0813">Transport</keyword>
<comment type="similarity">
    <text evidence="2 9">Belongs to the ABC-2 integral membrane protein family.</text>
</comment>
<feature type="transmembrane region" description="Helical" evidence="9">
    <location>
        <begin position="166"/>
        <end position="191"/>
    </location>
</feature>
<reference evidence="11" key="1">
    <citation type="submission" date="2020-10" db="EMBL/GenBank/DDBJ databases">
        <authorList>
            <person name="Gilroy R."/>
        </authorList>
    </citation>
    <scope>NUCLEOTIDE SEQUENCE</scope>
    <source>
        <strain evidence="11">ChiW13-3771</strain>
    </source>
</reference>
<dbReference type="GO" id="GO:0005886">
    <property type="term" value="C:plasma membrane"/>
    <property type="evidence" value="ECO:0007669"/>
    <property type="project" value="UniProtKB-SubCell"/>
</dbReference>
<keyword evidence="5" id="KW-0997">Cell inner membrane</keyword>
<dbReference type="Pfam" id="PF01061">
    <property type="entry name" value="ABC2_membrane"/>
    <property type="match status" value="1"/>
</dbReference>
<organism evidence="11 12">
    <name type="scientific">Candidatus Fimimorpha faecalis</name>
    <dbReference type="NCBI Taxonomy" id="2840824"/>
    <lineage>
        <taxon>Bacteria</taxon>
        <taxon>Bacillati</taxon>
        <taxon>Bacillota</taxon>
        <taxon>Clostridia</taxon>
        <taxon>Eubacteriales</taxon>
        <taxon>Candidatus Fimimorpha</taxon>
    </lineage>
</organism>
<evidence type="ECO:0000256" key="5">
    <source>
        <dbReference type="ARBA" id="ARBA00022519"/>
    </source>
</evidence>
<evidence type="ECO:0000256" key="2">
    <source>
        <dbReference type="ARBA" id="ARBA00007783"/>
    </source>
</evidence>
<keyword evidence="4 9" id="KW-1003">Cell membrane</keyword>
<dbReference type="EMBL" id="DVHN01000081">
    <property type="protein sequence ID" value="HIR88681.1"/>
    <property type="molecule type" value="Genomic_DNA"/>
</dbReference>
<evidence type="ECO:0000256" key="8">
    <source>
        <dbReference type="ARBA" id="ARBA00023136"/>
    </source>
</evidence>
<evidence type="ECO:0000256" key="6">
    <source>
        <dbReference type="ARBA" id="ARBA00022692"/>
    </source>
</evidence>
<feature type="transmembrane region" description="Helical" evidence="9">
    <location>
        <begin position="203"/>
        <end position="220"/>
    </location>
</feature>
<dbReference type="InterPro" id="IPR013525">
    <property type="entry name" value="ABC2_TM"/>
</dbReference>